<dbReference type="EMBL" id="CP127294">
    <property type="protein sequence ID" value="WIX79939.1"/>
    <property type="molecule type" value="Genomic_DNA"/>
</dbReference>
<reference evidence="6 7" key="1">
    <citation type="submission" date="2023-06" db="EMBL/GenBank/DDBJ databases">
        <authorList>
            <person name="Oyuntsetseg B."/>
            <person name="Kim S.B."/>
        </authorList>
    </citation>
    <scope>NUCLEOTIDE SEQUENCE [LARGE SCALE GENOMIC DNA]</scope>
    <source>
        <strain evidence="6 7">2-15</strain>
    </source>
</reference>
<keyword evidence="7" id="KW-1185">Reference proteome</keyword>
<dbReference type="RefSeq" id="WP_285970611.1">
    <property type="nucleotide sequence ID" value="NZ_CP127294.1"/>
</dbReference>
<feature type="transmembrane region" description="Helical" evidence="5">
    <location>
        <begin position="40"/>
        <end position="62"/>
    </location>
</feature>
<comment type="subcellular location">
    <subcellularLocation>
        <location evidence="1">Membrane</location>
        <topology evidence="1">Multi-pass membrane protein</topology>
    </subcellularLocation>
</comment>
<keyword evidence="2 5" id="KW-0812">Transmembrane</keyword>
<organism evidence="6 7">
    <name type="scientific">Amycolatopsis carbonis</name>
    <dbReference type="NCBI Taxonomy" id="715471"/>
    <lineage>
        <taxon>Bacteria</taxon>
        <taxon>Bacillati</taxon>
        <taxon>Actinomycetota</taxon>
        <taxon>Actinomycetes</taxon>
        <taxon>Pseudonocardiales</taxon>
        <taxon>Pseudonocardiaceae</taxon>
        <taxon>Amycolatopsis</taxon>
    </lineage>
</organism>
<evidence type="ECO:0008006" key="8">
    <source>
        <dbReference type="Google" id="ProtNLM"/>
    </source>
</evidence>
<accession>A0A9Y2II99</accession>
<evidence type="ECO:0000256" key="5">
    <source>
        <dbReference type="SAM" id="Phobius"/>
    </source>
</evidence>
<keyword evidence="4 5" id="KW-0472">Membrane</keyword>
<evidence type="ECO:0000256" key="3">
    <source>
        <dbReference type="ARBA" id="ARBA00022989"/>
    </source>
</evidence>
<dbReference type="AlphaFoldDB" id="A0A9Y2II99"/>
<dbReference type="GO" id="GO:0016020">
    <property type="term" value="C:membrane"/>
    <property type="evidence" value="ECO:0007669"/>
    <property type="project" value="UniProtKB-SubCell"/>
</dbReference>
<evidence type="ECO:0000313" key="7">
    <source>
        <dbReference type="Proteomes" id="UP001236014"/>
    </source>
</evidence>
<evidence type="ECO:0000313" key="6">
    <source>
        <dbReference type="EMBL" id="WIX79939.1"/>
    </source>
</evidence>
<keyword evidence="3 5" id="KW-1133">Transmembrane helix</keyword>
<dbReference type="KEGG" id="acab:QRX50_03820"/>
<evidence type="ECO:0000256" key="1">
    <source>
        <dbReference type="ARBA" id="ARBA00004141"/>
    </source>
</evidence>
<gene>
    <name evidence="6" type="ORF">QRX50_03820</name>
</gene>
<dbReference type="SUPFAM" id="SSF81338">
    <property type="entry name" value="Aquaporin-like"/>
    <property type="match status" value="1"/>
</dbReference>
<name>A0A9Y2II99_9PSEU</name>
<dbReference type="Gene3D" id="1.20.1080.10">
    <property type="entry name" value="Glycerol uptake facilitator protein"/>
    <property type="match status" value="1"/>
</dbReference>
<sequence>MTTSLARRAAAEAVGTVSLVAVVVGSGAQAAELPRDVGVQLLANSLATVFGLGALIVLWAGVRGAFQPDGLAGGLVHPS</sequence>
<dbReference type="Proteomes" id="UP001236014">
    <property type="component" value="Chromosome"/>
</dbReference>
<evidence type="ECO:0000256" key="4">
    <source>
        <dbReference type="ARBA" id="ARBA00023136"/>
    </source>
</evidence>
<proteinExistence type="predicted"/>
<evidence type="ECO:0000256" key="2">
    <source>
        <dbReference type="ARBA" id="ARBA00022692"/>
    </source>
</evidence>
<dbReference type="InterPro" id="IPR023271">
    <property type="entry name" value="Aquaporin-like"/>
</dbReference>
<protein>
    <recommendedName>
        <fullName evidence="8">Aquaporin family protein</fullName>
    </recommendedName>
</protein>